<dbReference type="Proteomes" id="UP000032066">
    <property type="component" value="Unassembled WGS sequence"/>
</dbReference>
<name>A0A0D0PUW5_KITGR</name>
<dbReference type="AlphaFoldDB" id="A0A0D0PUW5"/>
<protein>
    <submittedName>
        <fullName evidence="1">Uncharacterized protein</fullName>
    </submittedName>
</protein>
<comment type="caution">
    <text evidence="1">The sequence shown here is derived from an EMBL/GenBank/DDBJ whole genome shotgun (WGS) entry which is preliminary data.</text>
</comment>
<sequence>MNTIFAAFICYGCKEPFFACPDCVATVQVDPVTNRPPDATIIDGRAVHIEPSPEAVARSVREAVCDACVTKRNNVYMASQVDNDHEGSHIAGMWELWEDRHRRAHA</sequence>
<keyword evidence="2" id="KW-1185">Reference proteome</keyword>
<gene>
    <name evidence="1" type="ORF">TR51_25580</name>
</gene>
<dbReference type="PATRIC" id="fig|2064.6.peg.5438"/>
<dbReference type="EMBL" id="JXZB01000004">
    <property type="protein sequence ID" value="KIQ62413.1"/>
    <property type="molecule type" value="Genomic_DNA"/>
</dbReference>
<dbReference type="OrthoDB" id="3537672at2"/>
<dbReference type="RefSeq" id="WP_043914388.1">
    <property type="nucleotide sequence ID" value="NZ_JXZB01000004.1"/>
</dbReference>
<evidence type="ECO:0000313" key="1">
    <source>
        <dbReference type="EMBL" id="KIQ62413.1"/>
    </source>
</evidence>
<proteinExistence type="predicted"/>
<reference evidence="1 2" key="1">
    <citation type="submission" date="2015-02" db="EMBL/GenBank/DDBJ databases">
        <title>Draft genome sequence of Kitasatospora griseola MF730-N6, a bafilomycin, terpentecin and satosporin producer.</title>
        <authorList>
            <person name="Arens J.C."/>
            <person name="Haltli B."/>
            <person name="Kerr R.G."/>
        </authorList>
    </citation>
    <scope>NUCLEOTIDE SEQUENCE [LARGE SCALE GENOMIC DNA]</scope>
    <source>
        <strain evidence="1 2">MF730-N6</strain>
    </source>
</reference>
<dbReference type="STRING" id="2064.TR51_25580"/>
<accession>A0A0D0PUW5</accession>
<evidence type="ECO:0000313" key="2">
    <source>
        <dbReference type="Proteomes" id="UP000032066"/>
    </source>
</evidence>
<organism evidence="1 2">
    <name type="scientific">Kitasatospora griseola</name>
    <name type="common">Streptomyces griseolosporeus</name>
    <dbReference type="NCBI Taxonomy" id="2064"/>
    <lineage>
        <taxon>Bacteria</taxon>
        <taxon>Bacillati</taxon>
        <taxon>Actinomycetota</taxon>
        <taxon>Actinomycetes</taxon>
        <taxon>Kitasatosporales</taxon>
        <taxon>Streptomycetaceae</taxon>
        <taxon>Kitasatospora</taxon>
    </lineage>
</organism>